<gene>
    <name evidence="1" type="ORF">HGG74_02620</name>
</gene>
<comment type="caution">
    <text evidence="1">The sequence shown here is derived from an EMBL/GenBank/DDBJ whole genome shotgun (WGS) entry which is preliminary data.</text>
</comment>
<dbReference type="InterPro" id="IPR029021">
    <property type="entry name" value="Prot-tyrosine_phosphatase-like"/>
</dbReference>
<keyword evidence="2" id="KW-1185">Reference proteome</keyword>
<protein>
    <submittedName>
        <fullName evidence="1">Tyrosine-protein phosphatase</fullName>
    </submittedName>
</protein>
<evidence type="ECO:0000313" key="1">
    <source>
        <dbReference type="EMBL" id="NKX53450.1"/>
    </source>
</evidence>
<proteinExistence type="predicted"/>
<dbReference type="SUPFAM" id="SSF52799">
    <property type="entry name" value="(Phosphotyrosine protein) phosphatases II"/>
    <property type="match status" value="1"/>
</dbReference>
<sequence length="228" mass="25441">MHWEGAVNARLLAGDIYRMGRSEWLTATGWRQAWDDGVRTIVDLRNGNERTRRPTDPVVPPEAIARFTVLHRPTEDPAHERFGAVFGRYMAHPRSYLDCLRLFPDKIAEVFRALAGAEGAVVINCSAGRDRTGLVSMLLLQLAGASAQANADHYELGLRGINEWHRISPYPHPVERHLAEEELAERIAETRAAFLAALDRLDAEAYLLAAGVTAAEIRRLRRRLSGSA</sequence>
<dbReference type="InterPro" id="IPR026893">
    <property type="entry name" value="Tyr/Ser_Pase_IphP-type"/>
</dbReference>
<dbReference type="Proteomes" id="UP000544090">
    <property type="component" value="Unassembled WGS sequence"/>
</dbReference>
<evidence type="ECO:0000313" key="2">
    <source>
        <dbReference type="Proteomes" id="UP000544090"/>
    </source>
</evidence>
<dbReference type="AlphaFoldDB" id="A0A7X6K562"/>
<dbReference type="Pfam" id="PF13350">
    <property type="entry name" value="Y_phosphatase3"/>
    <property type="match status" value="1"/>
</dbReference>
<dbReference type="EMBL" id="JAAZSQ010000002">
    <property type="protein sequence ID" value="NKX53450.1"/>
    <property type="molecule type" value="Genomic_DNA"/>
</dbReference>
<dbReference type="Gene3D" id="3.90.190.10">
    <property type="entry name" value="Protein tyrosine phosphatase superfamily"/>
    <property type="match status" value="1"/>
</dbReference>
<name>A0A7X6K562_9MICC</name>
<dbReference type="GO" id="GO:0004721">
    <property type="term" value="F:phosphoprotein phosphatase activity"/>
    <property type="evidence" value="ECO:0007669"/>
    <property type="project" value="InterPro"/>
</dbReference>
<reference evidence="1 2" key="1">
    <citation type="submission" date="2020-04" db="EMBL/GenBank/DDBJ databases">
        <title>Arthrobacter sp. nov.</title>
        <authorList>
            <person name="Liu S."/>
        </authorList>
    </citation>
    <scope>NUCLEOTIDE SEQUENCE [LARGE SCALE GENOMIC DNA]</scope>
    <source>
        <strain evidence="1 2">E918</strain>
    </source>
</reference>
<organism evidence="1 2">
    <name type="scientific">Arthrobacter mobilis</name>
    <dbReference type="NCBI Taxonomy" id="2724944"/>
    <lineage>
        <taxon>Bacteria</taxon>
        <taxon>Bacillati</taxon>
        <taxon>Actinomycetota</taxon>
        <taxon>Actinomycetes</taxon>
        <taxon>Micrococcales</taxon>
        <taxon>Micrococcaceae</taxon>
        <taxon>Arthrobacter</taxon>
    </lineage>
</organism>
<accession>A0A7X6K562</accession>